<dbReference type="SUPFAM" id="SSF52540">
    <property type="entry name" value="P-loop containing nucleoside triphosphate hydrolases"/>
    <property type="match status" value="1"/>
</dbReference>
<dbReference type="InterPro" id="IPR016496">
    <property type="entry name" value="GTPase_HflX"/>
</dbReference>
<keyword evidence="3" id="KW-0460">Magnesium</keyword>
<dbReference type="InterPro" id="IPR025121">
    <property type="entry name" value="GTPase_HflX_N"/>
</dbReference>
<dbReference type="NCBIfam" id="TIGR00231">
    <property type="entry name" value="small_GTP"/>
    <property type="match status" value="1"/>
</dbReference>
<evidence type="ECO:0000313" key="8">
    <source>
        <dbReference type="EMBL" id="MEQ2712028.1"/>
    </source>
</evidence>
<dbReference type="Pfam" id="PF13167">
    <property type="entry name" value="GTP-bdg_N"/>
    <property type="match status" value="1"/>
</dbReference>
<dbReference type="Gene3D" id="3.40.50.300">
    <property type="entry name" value="P-loop containing nucleotide triphosphate hydrolases"/>
    <property type="match status" value="1"/>
</dbReference>
<keyword evidence="4 5" id="KW-0342">GTP-binding</keyword>
<comment type="subcellular location">
    <subcellularLocation>
        <location evidence="5">Cytoplasm</location>
    </subcellularLocation>
    <text evidence="5">May associate with membranes.</text>
</comment>
<dbReference type="InterPro" id="IPR005225">
    <property type="entry name" value="Small_GTP-bd"/>
</dbReference>
<dbReference type="PANTHER" id="PTHR10229:SF0">
    <property type="entry name" value="GTP-BINDING PROTEIN 6-RELATED"/>
    <property type="match status" value="1"/>
</dbReference>
<evidence type="ECO:0000256" key="5">
    <source>
        <dbReference type="HAMAP-Rule" id="MF_00900"/>
    </source>
</evidence>
<dbReference type="Gene3D" id="6.10.250.2860">
    <property type="match status" value="1"/>
</dbReference>
<dbReference type="InterPro" id="IPR042108">
    <property type="entry name" value="GTPase_HflX_N_sf"/>
</dbReference>
<comment type="similarity">
    <text evidence="5">Belongs to the TRAFAC class OBG-HflX-like GTPase superfamily. HflX GTPase family.</text>
</comment>
<keyword evidence="2 5" id="KW-0547">Nucleotide-binding</keyword>
<sequence>MEEIKKEIIEKVILVAVADQDVREAEESLDELEELVKTAGAVVAARVIQVREAPHPGTYIGKGKIDEVKALLYGTDAIGIVCDDELSPAQMGNLSDALDTKVMDRTLIILDIFAKRAFTREGKIQVELAQLKYRASKLTGQGKALSRLGGGIGTRGPGEKKLEMDRRLIRTRISRLKAELRDVVKHREVQRKQRQKNHLPVVCIVGYTNAGKSTLLNHFTNAGVYEEDQLFATLDPTTKSLDLSGGQTILMTDTVGFIRKLPHHLVEAFKSTLEEAKYSDLILHVVDASNPQKEKQMEAVYETLKQLGANESPIVTAFNKIDLLNGDEILKDQNAEAVVRISGKTGEGTDQLLENIEKILQKQKLYLEKLYDYQDAGKIQQIRTHGQLLKEEYREDGIYVEAYIPKEILGNI</sequence>
<dbReference type="PIRSF" id="PIRSF006809">
    <property type="entry name" value="GTP-binding_hflX_prd"/>
    <property type="match status" value="1"/>
</dbReference>
<keyword evidence="9" id="KW-1185">Reference proteome</keyword>
<keyword evidence="1" id="KW-0479">Metal-binding</keyword>
<evidence type="ECO:0000256" key="6">
    <source>
        <dbReference type="SAM" id="Coils"/>
    </source>
</evidence>
<dbReference type="Pfam" id="PF16360">
    <property type="entry name" value="GTP-bdg_M"/>
    <property type="match status" value="1"/>
</dbReference>
<dbReference type="CDD" id="cd01878">
    <property type="entry name" value="HflX"/>
    <property type="match status" value="1"/>
</dbReference>
<dbReference type="HAMAP" id="MF_00900">
    <property type="entry name" value="GTPase_HflX"/>
    <property type="match status" value="1"/>
</dbReference>
<keyword evidence="5" id="KW-0963">Cytoplasm</keyword>
<name>A0ABV1IXS7_9FIRM</name>
<dbReference type="InterPro" id="IPR027417">
    <property type="entry name" value="P-loop_NTPase"/>
</dbReference>
<feature type="domain" description="Hflx-type G" evidence="7">
    <location>
        <begin position="200"/>
        <end position="364"/>
    </location>
</feature>
<evidence type="ECO:0000256" key="3">
    <source>
        <dbReference type="ARBA" id="ARBA00022842"/>
    </source>
</evidence>
<organism evidence="8 9">
    <name type="scientific">Anaerostipes amylophilus</name>
    <dbReference type="NCBI Taxonomy" id="2981779"/>
    <lineage>
        <taxon>Bacteria</taxon>
        <taxon>Bacillati</taxon>
        <taxon>Bacillota</taxon>
        <taxon>Clostridia</taxon>
        <taxon>Lachnospirales</taxon>
        <taxon>Lachnospiraceae</taxon>
        <taxon>Anaerostipes</taxon>
    </lineage>
</organism>
<evidence type="ECO:0000313" key="9">
    <source>
        <dbReference type="Proteomes" id="UP001482154"/>
    </source>
</evidence>
<dbReference type="Gene3D" id="3.40.50.11060">
    <property type="entry name" value="GTPase HflX, N-terminal domain"/>
    <property type="match status" value="1"/>
</dbReference>
<evidence type="ECO:0000259" key="7">
    <source>
        <dbReference type="PROSITE" id="PS51705"/>
    </source>
</evidence>
<gene>
    <name evidence="5 8" type="primary">hflX</name>
    <name evidence="8" type="ORF">AAAU51_12780</name>
</gene>
<dbReference type="PRINTS" id="PR00326">
    <property type="entry name" value="GTP1OBG"/>
</dbReference>
<evidence type="ECO:0000256" key="1">
    <source>
        <dbReference type="ARBA" id="ARBA00022723"/>
    </source>
</evidence>
<dbReference type="InterPro" id="IPR032305">
    <property type="entry name" value="GTP-bd_M"/>
</dbReference>
<dbReference type="NCBIfam" id="TIGR03156">
    <property type="entry name" value="GTP_HflX"/>
    <property type="match status" value="1"/>
</dbReference>
<dbReference type="PANTHER" id="PTHR10229">
    <property type="entry name" value="GTP-BINDING PROTEIN HFLX"/>
    <property type="match status" value="1"/>
</dbReference>
<comment type="caution">
    <text evidence="8">The sequence shown here is derived from an EMBL/GenBank/DDBJ whole genome shotgun (WGS) entry which is preliminary data.</text>
</comment>
<evidence type="ECO:0000256" key="2">
    <source>
        <dbReference type="ARBA" id="ARBA00022741"/>
    </source>
</evidence>
<keyword evidence="6" id="KW-0175">Coiled coil</keyword>
<proteinExistence type="inferred from homology"/>
<dbReference type="Proteomes" id="UP001482154">
    <property type="component" value="Unassembled WGS sequence"/>
</dbReference>
<reference evidence="8 9" key="1">
    <citation type="submission" date="2024-04" db="EMBL/GenBank/DDBJ databases">
        <title>Human intestinal bacterial collection.</title>
        <authorList>
            <person name="Pauvert C."/>
            <person name="Hitch T.C.A."/>
            <person name="Clavel T."/>
        </authorList>
    </citation>
    <scope>NUCLEOTIDE SEQUENCE [LARGE SCALE GENOMIC DNA]</scope>
    <source>
        <strain evidence="8 9">CLA-AA-H249</strain>
    </source>
</reference>
<dbReference type="EMBL" id="JBBNIN010000028">
    <property type="protein sequence ID" value="MEQ2712028.1"/>
    <property type="molecule type" value="Genomic_DNA"/>
</dbReference>
<evidence type="ECO:0000256" key="4">
    <source>
        <dbReference type="ARBA" id="ARBA00023134"/>
    </source>
</evidence>
<dbReference type="Pfam" id="PF01926">
    <property type="entry name" value="MMR_HSR1"/>
    <property type="match status" value="1"/>
</dbReference>
<dbReference type="RefSeq" id="WP_117945287.1">
    <property type="nucleotide sequence ID" value="NZ_JBBNIN010000028.1"/>
</dbReference>
<dbReference type="PROSITE" id="PS51705">
    <property type="entry name" value="G_HFLX"/>
    <property type="match status" value="1"/>
</dbReference>
<feature type="coiled-coil region" evidence="6">
    <location>
        <begin position="15"/>
        <end position="42"/>
    </location>
</feature>
<protein>
    <recommendedName>
        <fullName evidence="5">GTPase HflX</fullName>
    </recommendedName>
    <alternativeName>
        <fullName evidence="5">GTP-binding protein HflX</fullName>
    </alternativeName>
</protein>
<comment type="subunit">
    <text evidence="5">Monomer. Associates with the 50S ribosomal subunit.</text>
</comment>
<accession>A0ABV1IXS7</accession>
<dbReference type="InterPro" id="IPR006073">
    <property type="entry name" value="GTP-bd"/>
</dbReference>
<comment type="function">
    <text evidence="5">GTPase that associates with the 50S ribosomal subunit and may have a role during protein synthesis or ribosome biogenesis.</text>
</comment>
<dbReference type="InterPro" id="IPR030394">
    <property type="entry name" value="G_HFLX_dom"/>
</dbReference>